<dbReference type="GO" id="GO:0009451">
    <property type="term" value="P:RNA modification"/>
    <property type="evidence" value="ECO:0007669"/>
    <property type="project" value="InterPro"/>
</dbReference>
<dbReference type="FunFam" id="1.25.40.10:FF:000031">
    <property type="entry name" value="Pentatricopeptide repeat-containing protein mitochondrial"/>
    <property type="match status" value="1"/>
</dbReference>
<dbReference type="InterPro" id="IPR046848">
    <property type="entry name" value="E_motif"/>
</dbReference>
<keyword evidence="1" id="KW-0677">Repeat</keyword>
<accession>A0A438HZV6</accession>
<dbReference type="FunFam" id="1.25.40.10:FF:000396">
    <property type="entry name" value="Pentatricopeptide repeat-containing protein At2g36730"/>
    <property type="match status" value="1"/>
</dbReference>
<dbReference type="SMR" id="A0A438HZV6"/>
<dbReference type="Pfam" id="PF13041">
    <property type="entry name" value="PPR_2"/>
    <property type="match status" value="2"/>
</dbReference>
<feature type="repeat" description="PPR" evidence="2">
    <location>
        <begin position="220"/>
        <end position="254"/>
    </location>
</feature>
<dbReference type="InterPro" id="IPR011990">
    <property type="entry name" value="TPR-like_helical_dom_sf"/>
</dbReference>
<evidence type="ECO:0000313" key="3">
    <source>
        <dbReference type="EMBL" id="RVW89987.1"/>
    </source>
</evidence>
<evidence type="ECO:0000313" key="4">
    <source>
        <dbReference type="Proteomes" id="UP000288805"/>
    </source>
</evidence>
<dbReference type="Gene3D" id="1.25.40.10">
    <property type="entry name" value="Tetratricopeptide repeat domain"/>
    <property type="match status" value="4"/>
</dbReference>
<dbReference type="Pfam" id="PF20431">
    <property type="entry name" value="E_motif"/>
    <property type="match status" value="1"/>
</dbReference>
<dbReference type="AlphaFoldDB" id="A0A438HZV6"/>
<organism evidence="3 4">
    <name type="scientific">Vitis vinifera</name>
    <name type="common">Grape</name>
    <dbReference type="NCBI Taxonomy" id="29760"/>
    <lineage>
        <taxon>Eukaryota</taxon>
        <taxon>Viridiplantae</taxon>
        <taxon>Streptophyta</taxon>
        <taxon>Embryophyta</taxon>
        <taxon>Tracheophyta</taxon>
        <taxon>Spermatophyta</taxon>
        <taxon>Magnoliopsida</taxon>
        <taxon>eudicotyledons</taxon>
        <taxon>Gunneridae</taxon>
        <taxon>Pentapetalae</taxon>
        <taxon>rosids</taxon>
        <taxon>Vitales</taxon>
        <taxon>Vitaceae</taxon>
        <taxon>Viteae</taxon>
        <taxon>Vitis</taxon>
    </lineage>
</organism>
<feature type="repeat" description="PPR" evidence="2">
    <location>
        <begin position="525"/>
        <end position="559"/>
    </location>
</feature>
<dbReference type="PANTHER" id="PTHR47926">
    <property type="entry name" value="PENTATRICOPEPTIDE REPEAT-CONTAINING PROTEIN"/>
    <property type="match status" value="1"/>
</dbReference>
<protein>
    <submittedName>
        <fullName evidence="3">Pentatricopeptide repeat-containing protein, chloroplastic</fullName>
    </submittedName>
</protein>
<gene>
    <name evidence="3" type="primary">PCMP-H40_1</name>
    <name evidence="3" type="ORF">CK203_036562</name>
</gene>
<dbReference type="FunFam" id="1.25.40.10:FF:000366">
    <property type="entry name" value="Pentatricopeptide (PPR) repeat-containing protein"/>
    <property type="match status" value="1"/>
</dbReference>
<feature type="repeat" description="PPR" evidence="2">
    <location>
        <begin position="422"/>
        <end position="456"/>
    </location>
</feature>
<proteinExistence type="predicted"/>
<dbReference type="Pfam" id="PF01535">
    <property type="entry name" value="PPR"/>
    <property type="match status" value="6"/>
</dbReference>
<dbReference type="OrthoDB" id="1853968at2759"/>
<dbReference type="PROSITE" id="PS51375">
    <property type="entry name" value="PPR"/>
    <property type="match status" value="6"/>
</dbReference>
<dbReference type="PANTHER" id="PTHR47926:SF347">
    <property type="entry name" value="PENTATRICOPEPTIDE REPEAT-CONTAINING PROTEIN"/>
    <property type="match status" value="1"/>
</dbReference>
<evidence type="ECO:0000256" key="2">
    <source>
        <dbReference type="PROSITE-ProRule" id="PRU00708"/>
    </source>
</evidence>
<dbReference type="InterPro" id="IPR046960">
    <property type="entry name" value="PPR_At4g14850-like_plant"/>
</dbReference>
<name>A0A438HZV6_VITVI</name>
<feature type="repeat" description="PPR" evidence="2">
    <location>
        <begin position="391"/>
        <end position="421"/>
    </location>
</feature>
<comment type="caution">
    <text evidence="3">The sequence shown here is derived from an EMBL/GenBank/DDBJ whole genome shotgun (WGS) entry which is preliminary data.</text>
</comment>
<dbReference type="GO" id="GO:0003723">
    <property type="term" value="F:RNA binding"/>
    <property type="evidence" value="ECO:0007669"/>
    <property type="project" value="InterPro"/>
</dbReference>
<dbReference type="NCBIfam" id="TIGR00756">
    <property type="entry name" value="PPR"/>
    <property type="match status" value="4"/>
</dbReference>
<evidence type="ECO:0000256" key="1">
    <source>
        <dbReference type="ARBA" id="ARBA00022737"/>
    </source>
</evidence>
<dbReference type="Proteomes" id="UP000288805">
    <property type="component" value="Unassembled WGS sequence"/>
</dbReference>
<reference evidence="3 4" key="1">
    <citation type="journal article" date="2018" name="PLoS Genet.">
        <title>Population sequencing reveals clonal diversity and ancestral inbreeding in the grapevine cultivar Chardonnay.</title>
        <authorList>
            <person name="Roach M.J."/>
            <person name="Johnson D.L."/>
            <person name="Bohlmann J."/>
            <person name="van Vuuren H.J."/>
            <person name="Jones S.J."/>
            <person name="Pretorius I.S."/>
            <person name="Schmidt S.A."/>
            <person name="Borneman A.R."/>
        </authorList>
    </citation>
    <scope>NUCLEOTIDE SEQUENCE [LARGE SCALE GENOMIC DNA]</scope>
    <source>
        <strain evidence="4">cv. Chardonnay</strain>
        <tissue evidence="3">Leaf</tissue>
    </source>
</reference>
<feature type="repeat" description="PPR" evidence="2">
    <location>
        <begin position="119"/>
        <end position="153"/>
    </location>
</feature>
<feature type="repeat" description="PPR" evidence="2">
    <location>
        <begin position="321"/>
        <end position="355"/>
    </location>
</feature>
<sequence length="748" mass="84064">MTWPGRDHGEGKADHPHSYFGLKPSSNMLKTSLSLNLLNRFPLKFKNFPTIQTQPFSSSFSSLLDLCTKPQLLQQVHARFILHGLHQNPLLSSKLINCYANLGHLNLSQQVFISISNPDSVVHNAILRNLSKFGESKKALLVYQEMVMKCMYPDEGTYPFVLNSCSRLSDVEYGKRVHGQVVKLGFDSYDLVGNALVEMYRRCGDSGNLQEPVEGEAINDLAYWNSLIFEAYQNGNAQESFRVFKRMRMQRLEPDSVTVINLLRSSVVLNSLKAGKFIHCLVVVGYLCENLSVNTALLSMYSKFSSLEDARLSFEKMPERDCVVWNIMISAYSQNRHPKETLELLIQMGRCGVRADLFTAIPATSSIAELKCLAWGKQMHAHVIRNGLDYQVSVHNSLIDMYCKSNRLEAAQKVFDLVKDKTVVSWSSMIKGYVSHERSHDALSLFTKMKLDGFKVDCVTIINVLPACVNLGALEQVKYLHGYSVKSGLNSTSSMNSALLISYAKCGCIDMARNLFDEEELDGKDVITWNSMISAYSKHGEWSECFVLYNKMKQSGLKPDRVTFLGLLTACVNSGLVRKGWECLKEMTETYGYQPNQEHYACMVDLLGRAGHISEAEELIKTMPFKPDARVWGSLLSACKMHSETGLAVFAAEKLVSMEPKNAGNYILLSNIYAAAGKWDGVAKMRSFLRDSGLKKTPGCSWLEINGQVHEFRVADRSHPMSVKIYTILGNLELEIKEARDSGRQSWN</sequence>
<dbReference type="EMBL" id="QGNW01000159">
    <property type="protein sequence ID" value="RVW89987.1"/>
    <property type="molecule type" value="Genomic_DNA"/>
</dbReference>
<dbReference type="InterPro" id="IPR002885">
    <property type="entry name" value="PPR_rpt"/>
</dbReference>